<sequence length="74" mass="7733">MALTPHPSGSSRSTSSPISGGSTSSPAAEPICGDLRLIPEGYIDKLDGTEELGSLKCLSKVKNIFHVDTSMIKD</sequence>
<reference evidence="2 3" key="1">
    <citation type="submission" date="2012-08" db="EMBL/GenBank/DDBJ databases">
        <title>Oryza genome evolution.</title>
        <authorList>
            <person name="Wing R.A."/>
        </authorList>
    </citation>
    <scope>NUCLEOTIDE SEQUENCE</scope>
</reference>
<reference evidence="2" key="3">
    <citation type="submission" date="2015-04" db="UniProtKB">
        <authorList>
            <consortium name="EnsemblPlants"/>
        </authorList>
    </citation>
    <scope>IDENTIFICATION</scope>
</reference>
<evidence type="ECO:0000313" key="2">
    <source>
        <dbReference type="EnsemblPlants" id="LPERR06G06620.1"/>
    </source>
</evidence>
<dbReference type="AlphaFoldDB" id="A0A0D9WN82"/>
<dbReference type="Proteomes" id="UP000032180">
    <property type="component" value="Chromosome 6"/>
</dbReference>
<reference evidence="3" key="2">
    <citation type="submission" date="2013-12" db="EMBL/GenBank/DDBJ databases">
        <authorList>
            <person name="Yu Y."/>
            <person name="Lee S."/>
            <person name="de Baynast K."/>
            <person name="Wissotski M."/>
            <person name="Liu L."/>
            <person name="Talag J."/>
            <person name="Goicoechea J."/>
            <person name="Angelova A."/>
            <person name="Jetty R."/>
            <person name="Kudrna D."/>
            <person name="Golser W."/>
            <person name="Rivera L."/>
            <person name="Zhang J."/>
            <person name="Wing R."/>
        </authorList>
    </citation>
    <scope>NUCLEOTIDE SEQUENCE</scope>
</reference>
<keyword evidence="3" id="KW-1185">Reference proteome</keyword>
<dbReference type="EnsemblPlants" id="LPERR06G06620.1">
    <property type="protein sequence ID" value="LPERR06G06620.1"/>
    <property type="gene ID" value="LPERR06G06620"/>
</dbReference>
<feature type="region of interest" description="Disordered" evidence="1">
    <location>
        <begin position="1"/>
        <end position="31"/>
    </location>
</feature>
<feature type="compositionally biased region" description="Low complexity" evidence="1">
    <location>
        <begin position="1"/>
        <end position="26"/>
    </location>
</feature>
<protein>
    <submittedName>
        <fullName evidence="2">Uncharacterized protein</fullName>
    </submittedName>
</protein>
<dbReference type="Gramene" id="LPERR06G06620.1">
    <property type="protein sequence ID" value="LPERR06G06620.1"/>
    <property type="gene ID" value="LPERR06G06620"/>
</dbReference>
<name>A0A0D9WN82_9ORYZ</name>
<organism evidence="2 3">
    <name type="scientific">Leersia perrieri</name>
    <dbReference type="NCBI Taxonomy" id="77586"/>
    <lineage>
        <taxon>Eukaryota</taxon>
        <taxon>Viridiplantae</taxon>
        <taxon>Streptophyta</taxon>
        <taxon>Embryophyta</taxon>
        <taxon>Tracheophyta</taxon>
        <taxon>Spermatophyta</taxon>
        <taxon>Magnoliopsida</taxon>
        <taxon>Liliopsida</taxon>
        <taxon>Poales</taxon>
        <taxon>Poaceae</taxon>
        <taxon>BOP clade</taxon>
        <taxon>Oryzoideae</taxon>
        <taxon>Oryzeae</taxon>
        <taxon>Oryzinae</taxon>
        <taxon>Leersia</taxon>
    </lineage>
</organism>
<accession>A0A0D9WN82</accession>
<proteinExistence type="predicted"/>
<dbReference type="HOGENOM" id="CLU_194800_0_0_1"/>
<evidence type="ECO:0000313" key="3">
    <source>
        <dbReference type="Proteomes" id="UP000032180"/>
    </source>
</evidence>
<evidence type="ECO:0000256" key="1">
    <source>
        <dbReference type="SAM" id="MobiDB-lite"/>
    </source>
</evidence>